<keyword evidence="7" id="KW-0464">Manganese</keyword>
<name>A0A4Q9DFP7_9BACL</name>
<feature type="region of interest" description="Disordered" evidence="9">
    <location>
        <begin position="252"/>
        <end position="286"/>
    </location>
</feature>
<dbReference type="CDD" id="cd09087">
    <property type="entry name" value="Ape1-like_AP-endo"/>
    <property type="match status" value="1"/>
</dbReference>
<dbReference type="GO" id="GO:0008081">
    <property type="term" value="F:phosphoric diester hydrolase activity"/>
    <property type="evidence" value="ECO:0007669"/>
    <property type="project" value="TreeGrafter"/>
</dbReference>
<dbReference type="PROSITE" id="PS00727">
    <property type="entry name" value="AP_NUCLEASE_F1_2"/>
    <property type="match status" value="1"/>
</dbReference>
<dbReference type="PROSITE" id="PS51435">
    <property type="entry name" value="AP_NUCLEASE_F1_4"/>
    <property type="match status" value="1"/>
</dbReference>
<sequence>MKLISWNVNGIRACVNKGFSDYFAQADADMFCLQETKVQEGQISLDYEGYHQFWNYAEKKGYSGTAIFTKVKPISVRYGMEEDSEPEGRIITLEFETFYLVTVYTPNAKRDLSRLDYRVEWEIRFRDYLKQLDELKPVIVCGDLNVAHEEIDIKNAKSNRGNSGFTDEERSKMTELLEAGFVDTFRHFYPDRTDAYSWWSNMPKIRERNVGWRIDYFLASSRLAPSLTGAGIDAHILGSDHCPVVLELEVPAKAENPDKKEADEAAEVLETETAGAASNAGDAEGR</sequence>
<evidence type="ECO:0000256" key="1">
    <source>
        <dbReference type="ARBA" id="ARBA00001936"/>
    </source>
</evidence>
<feature type="site" description="Interaction with DNA substrate" evidence="8">
    <location>
        <position position="241"/>
    </location>
</feature>
<evidence type="ECO:0000256" key="3">
    <source>
        <dbReference type="ARBA" id="ARBA00022723"/>
    </source>
</evidence>
<dbReference type="GO" id="GO:0006284">
    <property type="term" value="P:base-excision repair"/>
    <property type="evidence" value="ECO:0007669"/>
    <property type="project" value="TreeGrafter"/>
</dbReference>
<dbReference type="GO" id="GO:0003677">
    <property type="term" value="F:DNA binding"/>
    <property type="evidence" value="ECO:0007669"/>
    <property type="project" value="InterPro"/>
</dbReference>
<keyword evidence="3 7" id="KW-0479">Metal-binding</keyword>
<feature type="active site" description="Proton acceptor" evidence="6">
    <location>
        <position position="241"/>
    </location>
</feature>
<feature type="binding site" evidence="7">
    <location>
        <position position="143"/>
    </location>
    <ligand>
        <name>Mg(2+)</name>
        <dbReference type="ChEBI" id="CHEBI:18420"/>
        <label>1</label>
    </ligand>
</feature>
<feature type="compositionally biased region" description="Basic and acidic residues" evidence="9">
    <location>
        <begin position="252"/>
        <end position="263"/>
    </location>
</feature>
<evidence type="ECO:0000256" key="6">
    <source>
        <dbReference type="PIRSR" id="PIRSR604808-1"/>
    </source>
</evidence>
<dbReference type="PROSITE" id="PS00726">
    <property type="entry name" value="AP_NUCLEASE_F1_1"/>
    <property type="match status" value="1"/>
</dbReference>
<dbReference type="PANTHER" id="PTHR22748:SF6">
    <property type="entry name" value="DNA-(APURINIC OR APYRIMIDINIC SITE) ENDONUCLEASE"/>
    <property type="match status" value="1"/>
</dbReference>
<evidence type="ECO:0000313" key="12">
    <source>
        <dbReference type="Proteomes" id="UP000293142"/>
    </source>
</evidence>
<dbReference type="RefSeq" id="WP_131018348.1">
    <property type="nucleotide sequence ID" value="NZ_SIRE01000037.1"/>
</dbReference>
<gene>
    <name evidence="11" type="primary">xth</name>
    <name evidence="11" type="ORF">EYB31_35585</name>
</gene>
<protein>
    <submittedName>
        <fullName evidence="11">Exodeoxyribonuclease III</fullName>
        <ecNumber evidence="11">3.1.11.2</ecNumber>
    </submittedName>
</protein>
<comment type="cofactor">
    <cofactor evidence="7">
        <name>Mg(2+)</name>
        <dbReference type="ChEBI" id="CHEBI:18420"/>
    </cofactor>
    <cofactor evidence="7">
        <name>Mn(2+)</name>
        <dbReference type="ChEBI" id="CHEBI:29035"/>
    </cofactor>
    <text evidence="7">Probably binds two magnesium or manganese ions per subunit.</text>
</comment>
<dbReference type="InterPro" id="IPR020847">
    <property type="entry name" value="AP_endonuclease_F1_BS"/>
</dbReference>
<dbReference type="AlphaFoldDB" id="A0A4Q9DFP7"/>
<feature type="active site" evidence="6">
    <location>
        <position position="104"/>
    </location>
</feature>
<dbReference type="GO" id="GO:0046872">
    <property type="term" value="F:metal ion binding"/>
    <property type="evidence" value="ECO:0007669"/>
    <property type="project" value="UniProtKB-KW"/>
</dbReference>
<dbReference type="EC" id="3.1.11.2" evidence="11"/>
<dbReference type="OrthoDB" id="9803914at2"/>
<evidence type="ECO:0000256" key="2">
    <source>
        <dbReference type="ARBA" id="ARBA00007092"/>
    </source>
</evidence>
<reference evidence="11 12" key="1">
    <citation type="submission" date="2019-02" db="EMBL/GenBank/DDBJ databases">
        <title>Paenibacillus sp. nov., isolated from surface-sterilized tissue of Thalictrum simplex L.</title>
        <authorList>
            <person name="Tuo L."/>
        </authorList>
    </citation>
    <scope>NUCLEOTIDE SEQUENCE [LARGE SCALE GENOMIC DNA]</scope>
    <source>
        <strain evidence="11 12">N2SHLJ1</strain>
    </source>
</reference>
<comment type="cofactor">
    <cofactor evidence="1">
        <name>Mn(2+)</name>
        <dbReference type="ChEBI" id="CHEBI:29035"/>
    </cofactor>
</comment>
<dbReference type="EMBL" id="SIRE01000037">
    <property type="protein sequence ID" value="TBL69702.1"/>
    <property type="molecule type" value="Genomic_DNA"/>
</dbReference>
<dbReference type="Gene3D" id="3.60.10.10">
    <property type="entry name" value="Endonuclease/exonuclease/phosphatase"/>
    <property type="match status" value="1"/>
</dbReference>
<feature type="active site" description="Proton donor/acceptor" evidence="6">
    <location>
        <position position="143"/>
    </location>
</feature>
<dbReference type="Proteomes" id="UP000293142">
    <property type="component" value="Unassembled WGS sequence"/>
</dbReference>
<evidence type="ECO:0000259" key="10">
    <source>
        <dbReference type="Pfam" id="PF03372"/>
    </source>
</evidence>
<evidence type="ECO:0000256" key="8">
    <source>
        <dbReference type="PIRSR" id="PIRSR604808-3"/>
    </source>
</evidence>
<evidence type="ECO:0000256" key="9">
    <source>
        <dbReference type="SAM" id="MobiDB-lite"/>
    </source>
</evidence>
<feature type="site" description="Important for catalytic activity" evidence="8">
    <location>
        <position position="215"/>
    </location>
</feature>
<evidence type="ECO:0000313" key="11">
    <source>
        <dbReference type="EMBL" id="TBL69702.1"/>
    </source>
</evidence>
<feature type="domain" description="Endonuclease/exonuclease/phosphatase" evidence="10">
    <location>
        <begin position="4"/>
        <end position="241"/>
    </location>
</feature>
<organism evidence="11 12">
    <name type="scientific">Paenibacillus thalictri</name>
    <dbReference type="NCBI Taxonomy" id="2527873"/>
    <lineage>
        <taxon>Bacteria</taxon>
        <taxon>Bacillati</taxon>
        <taxon>Bacillota</taxon>
        <taxon>Bacilli</taxon>
        <taxon>Bacillales</taxon>
        <taxon>Paenibacillaceae</taxon>
        <taxon>Paenibacillus</taxon>
    </lineage>
</organism>
<evidence type="ECO:0000256" key="7">
    <source>
        <dbReference type="PIRSR" id="PIRSR604808-2"/>
    </source>
</evidence>
<dbReference type="InterPro" id="IPR005135">
    <property type="entry name" value="Endo/exonuclease/phosphatase"/>
</dbReference>
<dbReference type="Pfam" id="PF03372">
    <property type="entry name" value="Exo_endo_phos"/>
    <property type="match status" value="1"/>
</dbReference>
<feature type="binding site" evidence="7">
    <location>
        <position position="241"/>
    </location>
    <ligand>
        <name>Mg(2+)</name>
        <dbReference type="ChEBI" id="CHEBI:18420"/>
        <label>1</label>
    </ligand>
</feature>
<dbReference type="PROSITE" id="PS00728">
    <property type="entry name" value="AP_NUCLEASE_F1_3"/>
    <property type="match status" value="1"/>
</dbReference>
<dbReference type="InterPro" id="IPR036691">
    <property type="entry name" value="Endo/exonu/phosph_ase_sf"/>
</dbReference>
<dbReference type="NCBIfam" id="TIGR00195">
    <property type="entry name" value="exoDNase_III"/>
    <property type="match status" value="1"/>
</dbReference>
<dbReference type="SUPFAM" id="SSF56219">
    <property type="entry name" value="DNase I-like"/>
    <property type="match status" value="1"/>
</dbReference>
<accession>A0A4Q9DFP7</accession>
<feature type="site" description="Transition state stabilizer" evidence="8">
    <location>
        <position position="145"/>
    </location>
</feature>
<feature type="binding site" evidence="7">
    <location>
        <position position="145"/>
    </location>
    <ligand>
        <name>Mg(2+)</name>
        <dbReference type="ChEBI" id="CHEBI:18420"/>
        <label>1</label>
    </ligand>
</feature>
<keyword evidence="12" id="KW-1185">Reference proteome</keyword>
<dbReference type="InterPro" id="IPR020848">
    <property type="entry name" value="AP_endonuclease_F1_CS"/>
</dbReference>
<feature type="binding site" evidence="7">
    <location>
        <position position="35"/>
    </location>
    <ligand>
        <name>Mg(2+)</name>
        <dbReference type="ChEBI" id="CHEBI:18420"/>
        <label>1</label>
    </ligand>
</feature>
<dbReference type="GO" id="GO:0008311">
    <property type="term" value="F:double-stranded DNA 3'-5' DNA exonuclease activity"/>
    <property type="evidence" value="ECO:0007669"/>
    <property type="project" value="UniProtKB-EC"/>
</dbReference>
<evidence type="ECO:0000256" key="4">
    <source>
        <dbReference type="ARBA" id="ARBA00022801"/>
    </source>
</evidence>
<dbReference type="NCBIfam" id="TIGR00633">
    <property type="entry name" value="xth"/>
    <property type="match status" value="1"/>
</dbReference>
<dbReference type="GO" id="GO:0003906">
    <property type="term" value="F:DNA-(apurinic or apyrimidinic site) endonuclease activity"/>
    <property type="evidence" value="ECO:0007669"/>
    <property type="project" value="TreeGrafter"/>
</dbReference>
<feature type="binding site" evidence="7">
    <location>
        <position position="240"/>
    </location>
    <ligand>
        <name>Mg(2+)</name>
        <dbReference type="ChEBI" id="CHEBI:18420"/>
        <label>1</label>
    </ligand>
</feature>
<feature type="binding site" evidence="7">
    <location>
        <position position="7"/>
    </location>
    <ligand>
        <name>Mg(2+)</name>
        <dbReference type="ChEBI" id="CHEBI:18420"/>
        <label>1</label>
    </ligand>
</feature>
<evidence type="ECO:0000256" key="5">
    <source>
        <dbReference type="ARBA" id="ARBA00022842"/>
    </source>
</evidence>
<dbReference type="InterPro" id="IPR004808">
    <property type="entry name" value="AP_endonuc_1"/>
</dbReference>
<keyword evidence="5 7" id="KW-0460">Magnesium</keyword>
<comment type="caution">
    <text evidence="11">The sequence shown here is derived from an EMBL/GenBank/DDBJ whole genome shotgun (WGS) entry which is preliminary data.</text>
</comment>
<dbReference type="PANTHER" id="PTHR22748">
    <property type="entry name" value="AP ENDONUCLEASE"/>
    <property type="match status" value="1"/>
</dbReference>
<comment type="similarity">
    <text evidence="2">Belongs to the DNA repair enzymes AP/ExoA family.</text>
</comment>
<proteinExistence type="inferred from homology"/>
<keyword evidence="4 11" id="KW-0378">Hydrolase</keyword>